<name>A0A4Y2QE20_ARAVE</name>
<dbReference type="Proteomes" id="UP000499080">
    <property type="component" value="Unassembled WGS sequence"/>
</dbReference>
<keyword evidence="3" id="KW-1185">Reference proteome</keyword>
<dbReference type="EMBL" id="BGPR01137856">
    <property type="protein sequence ID" value="GBN60897.1"/>
    <property type="molecule type" value="Genomic_DNA"/>
</dbReference>
<dbReference type="AlphaFoldDB" id="A0A4Y2QE20"/>
<organism evidence="2 3">
    <name type="scientific">Araneus ventricosus</name>
    <name type="common">Orbweaver spider</name>
    <name type="synonym">Epeira ventricosa</name>
    <dbReference type="NCBI Taxonomy" id="182803"/>
    <lineage>
        <taxon>Eukaryota</taxon>
        <taxon>Metazoa</taxon>
        <taxon>Ecdysozoa</taxon>
        <taxon>Arthropoda</taxon>
        <taxon>Chelicerata</taxon>
        <taxon>Arachnida</taxon>
        <taxon>Araneae</taxon>
        <taxon>Araneomorphae</taxon>
        <taxon>Entelegynae</taxon>
        <taxon>Araneoidea</taxon>
        <taxon>Araneidae</taxon>
        <taxon>Araneus</taxon>
    </lineage>
</organism>
<reference evidence="2 3" key="1">
    <citation type="journal article" date="2019" name="Sci. Rep.">
        <title>Orb-weaving spider Araneus ventricosus genome elucidates the spidroin gene catalogue.</title>
        <authorList>
            <person name="Kono N."/>
            <person name="Nakamura H."/>
            <person name="Ohtoshi R."/>
            <person name="Moran D.A.P."/>
            <person name="Shinohara A."/>
            <person name="Yoshida Y."/>
            <person name="Fujiwara M."/>
            <person name="Mori M."/>
            <person name="Tomita M."/>
            <person name="Arakawa K."/>
        </authorList>
    </citation>
    <scope>NUCLEOTIDE SEQUENCE [LARGE SCALE GENOMIC DNA]</scope>
</reference>
<accession>A0A4Y2QE20</accession>
<proteinExistence type="predicted"/>
<evidence type="ECO:0000313" key="3">
    <source>
        <dbReference type="Proteomes" id="UP000499080"/>
    </source>
</evidence>
<sequence>MSPGRRPRAELNITAMPSSEQRHRGGWVSKRTVYGQECFYMRQLNFRLVFDFRRLFQGYRHGKLLPSNAGLMVGKRVLQGEAWSDLSDSRGTHDLGDKLGDHFGDLGDK</sequence>
<protein>
    <submittedName>
        <fullName evidence="2">Uncharacterized protein</fullName>
    </submittedName>
</protein>
<gene>
    <name evidence="2" type="ORF">AVEN_192888_1</name>
</gene>
<feature type="region of interest" description="Disordered" evidence="1">
    <location>
        <begin position="86"/>
        <end position="109"/>
    </location>
</feature>
<comment type="caution">
    <text evidence="2">The sequence shown here is derived from an EMBL/GenBank/DDBJ whole genome shotgun (WGS) entry which is preliminary data.</text>
</comment>
<evidence type="ECO:0000256" key="1">
    <source>
        <dbReference type="SAM" id="MobiDB-lite"/>
    </source>
</evidence>
<feature type="compositionally biased region" description="Basic and acidic residues" evidence="1">
    <location>
        <begin position="87"/>
        <end position="109"/>
    </location>
</feature>
<evidence type="ECO:0000313" key="2">
    <source>
        <dbReference type="EMBL" id="GBN60897.1"/>
    </source>
</evidence>